<dbReference type="InterPro" id="IPR006056">
    <property type="entry name" value="RidA"/>
</dbReference>
<proteinExistence type="inferred from homology"/>
<accession>A0ABR0RDP6</accession>
<name>A0ABR0RDP6_9EURO</name>
<dbReference type="GeneID" id="90002386"/>
<gene>
    <name evidence="3" type="ORF">PMZ80_008937</name>
</gene>
<dbReference type="InterPro" id="IPR006175">
    <property type="entry name" value="YjgF/YER057c/UK114"/>
</dbReference>
<dbReference type="InterPro" id="IPR035959">
    <property type="entry name" value="RutC-like_sf"/>
</dbReference>
<dbReference type="PANTHER" id="PTHR11803">
    <property type="entry name" value="2-IMINOBUTANOATE/2-IMINOPROPANOATE DEAMINASE RIDA"/>
    <property type="match status" value="1"/>
</dbReference>
<sequence>MSDQLEKVSTKTGPPQQGDKRHVRGAVEWLDVPQLLQDLPLVCVVSTTNPTHAAAAPYSQAIKAAGQIWISGQLPADNTGKLIEGSIAEKTRACCANVKAILEAGGSDIGKVVRVGVFLDDMAHFKEMNEEYAKWFSHKPARTCVAVKELPFGVPVSDLM</sequence>
<dbReference type="EMBL" id="JAVHJV010000012">
    <property type="protein sequence ID" value="KAK5938745.1"/>
    <property type="molecule type" value="Genomic_DNA"/>
</dbReference>
<dbReference type="Pfam" id="PF01042">
    <property type="entry name" value="Ribonuc_L-PSP"/>
    <property type="match status" value="1"/>
</dbReference>
<evidence type="ECO:0000313" key="3">
    <source>
        <dbReference type="EMBL" id="KAK5938745.1"/>
    </source>
</evidence>
<protein>
    <submittedName>
        <fullName evidence="3">Uncharacterized protein</fullName>
    </submittedName>
</protein>
<dbReference type="Gene3D" id="3.30.1330.40">
    <property type="entry name" value="RutC-like"/>
    <property type="match status" value="1"/>
</dbReference>
<organism evidence="3 4">
    <name type="scientific">Knufia obscura</name>
    <dbReference type="NCBI Taxonomy" id="1635080"/>
    <lineage>
        <taxon>Eukaryota</taxon>
        <taxon>Fungi</taxon>
        <taxon>Dikarya</taxon>
        <taxon>Ascomycota</taxon>
        <taxon>Pezizomycotina</taxon>
        <taxon>Eurotiomycetes</taxon>
        <taxon>Chaetothyriomycetidae</taxon>
        <taxon>Chaetothyriales</taxon>
        <taxon>Trichomeriaceae</taxon>
        <taxon>Knufia</taxon>
    </lineage>
</organism>
<dbReference type="CDD" id="cd00448">
    <property type="entry name" value="YjgF_YER057c_UK114_family"/>
    <property type="match status" value="1"/>
</dbReference>
<keyword evidence="4" id="KW-1185">Reference proteome</keyword>
<comment type="similarity">
    <text evidence="1">Belongs to the RutC family.</text>
</comment>
<reference evidence="3 4" key="1">
    <citation type="journal article" date="2023" name="Res Sq">
        <title>Genomic and morphological characterization of Knufia obscura isolated from the Mars 2020 spacecraft assembly facility.</title>
        <authorList>
            <person name="Chander A.M."/>
            <person name="Teixeira M.M."/>
            <person name="Singh N.K."/>
            <person name="Williams M.P."/>
            <person name="Parker C.W."/>
            <person name="Leo P."/>
            <person name="Stajich J.E."/>
            <person name="Torok T."/>
            <person name="Tighe S."/>
            <person name="Mason C.E."/>
            <person name="Venkateswaran K."/>
        </authorList>
    </citation>
    <scope>NUCLEOTIDE SEQUENCE [LARGE SCALE GENOMIC DNA]</scope>
    <source>
        <strain evidence="3 4">CCFEE 5817</strain>
    </source>
</reference>
<feature type="region of interest" description="Disordered" evidence="2">
    <location>
        <begin position="1"/>
        <end position="22"/>
    </location>
</feature>
<dbReference type="RefSeq" id="XP_064726835.1">
    <property type="nucleotide sequence ID" value="XM_064877333.1"/>
</dbReference>
<dbReference type="PANTHER" id="PTHR11803:SF58">
    <property type="entry name" value="PROTEIN HMF1-RELATED"/>
    <property type="match status" value="1"/>
</dbReference>
<dbReference type="NCBIfam" id="TIGR00004">
    <property type="entry name" value="Rid family detoxifying hydrolase"/>
    <property type="match status" value="1"/>
</dbReference>
<dbReference type="Proteomes" id="UP001334248">
    <property type="component" value="Unassembled WGS sequence"/>
</dbReference>
<dbReference type="SUPFAM" id="SSF55298">
    <property type="entry name" value="YjgF-like"/>
    <property type="match status" value="1"/>
</dbReference>
<evidence type="ECO:0000256" key="2">
    <source>
        <dbReference type="SAM" id="MobiDB-lite"/>
    </source>
</evidence>
<evidence type="ECO:0000313" key="4">
    <source>
        <dbReference type="Proteomes" id="UP001334248"/>
    </source>
</evidence>
<evidence type="ECO:0000256" key="1">
    <source>
        <dbReference type="ARBA" id="ARBA00010552"/>
    </source>
</evidence>
<comment type="caution">
    <text evidence="3">The sequence shown here is derived from an EMBL/GenBank/DDBJ whole genome shotgun (WGS) entry which is preliminary data.</text>
</comment>